<protein>
    <submittedName>
        <fullName evidence="1">Uncharacterized protein</fullName>
    </submittedName>
</protein>
<organism evidence="1 2">
    <name type="scientific">Entamoeba invadens IP1</name>
    <dbReference type="NCBI Taxonomy" id="370355"/>
    <lineage>
        <taxon>Eukaryota</taxon>
        <taxon>Amoebozoa</taxon>
        <taxon>Evosea</taxon>
        <taxon>Archamoebae</taxon>
        <taxon>Mastigamoebida</taxon>
        <taxon>Entamoebidae</taxon>
        <taxon>Entamoeba</taxon>
    </lineage>
</organism>
<dbReference type="AlphaFoldDB" id="A0A0A1UBD6"/>
<sequence length="568" mass="65343">MFVNKNIKMGVLLNIKSQYYLYIESNTKYSIMTFNKLFRHFLILTLLLLLSPVQSKAVRKISKPQKFTRVDKKGIDSLDSIYFNSINETQKIHSLCSTEFLILNMDSSELSYNISFNCYSHIPNYKTLIKAFQINSICYVHPDQMYIQKQNKKISRCGEWLQLTGPSHKIVYCMVVGTINPIYQNVPFNVNKKILTLKKNLFTILTGGMWFINYSYSYATAAVHDYTLNIPPSLYTIERSNNFSMFQIYDGHRPIEYLQAGTILYFKNEDDLFLLPSFFNHSHLRAININGDSVTFPKTNFQNFQKNFHISATSFFKNLKMSDCSFQRNNQISDVNDNSTKMPFLMWYFYSVYNNVPHMMNNKNLTFTTISNNSKTSIFIVNPTASLLCQESKEIMFEANVNFLPVNLSVQTVIIADISKLGTPNAVFEIVDNMTTKVFYENNTIFVRAAFDKQNYDFANAIVLNYEANIGDTLILLNTKLIPLDNTFKSCDNTYDCENTECTVDNTSLDVGTRKWIRGCEPQCGMCRDGFVCNTMGMCQKETNLNLRNAGCIEMVVLSICIISLLCI</sequence>
<keyword evidence="2" id="KW-1185">Reference proteome</keyword>
<dbReference type="EMBL" id="KB206369">
    <property type="protein sequence ID" value="ELP92434.1"/>
    <property type="molecule type" value="Genomic_DNA"/>
</dbReference>
<evidence type="ECO:0000313" key="1">
    <source>
        <dbReference type="EMBL" id="ELP92434.1"/>
    </source>
</evidence>
<proteinExistence type="predicted"/>
<evidence type="ECO:0000313" key="2">
    <source>
        <dbReference type="Proteomes" id="UP000014680"/>
    </source>
</evidence>
<dbReference type="OMA" id="VKEICYN"/>
<dbReference type="GeneID" id="14891415"/>
<dbReference type="RefSeq" id="XP_004259205.1">
    <property type="nucleotide sequence ID" value="XM_004259157.1"/>
</dbReference>
<dbReference type="KEGG" id="eiv:EIN_334210"/>
<accession>A0A0A1UBD6</accession>
<dbReference type="VEuPathDB" id="AmoebaDB:EIN_334210"/>
<dbReference type="Proteomes" id="UP000014680">
    <property type="component" value="Unassembled WGS sequence"/>
</dbReference>
<reference evidence="1 2" key="1">
    <citation type="submission" date="2012-10" db="EMBL/GenBank/DDBJ databases">
        <authorList>
            <person name="Zafar N."/>
            <person name="Inman J."/>
            <person name="Hall N."/>
            <person name="Lorenzi H."/>
            <person name="Caler E."/>
        </authorList>
    </citation>
    <scope>NUCLEOTIDE SEQUENCE [LARGE SCALE GENOMIC DNA]</scope>
    <source>
        <strain evidence="1 2">IP1</strain>
    </source>
</reference>
<name>A0A0A1UBD6_ENTIV</name>
<gene>
    <name evidence="1" type="ORF">EIN_334210</name>
</gene>